<name>A0A8T2MNB9_9TELE</name>
<reference evidence="2" key="1">
    <citation type="thesis" date="2021" institute="BYU ScholarsArchive" country="Provo, UT, USA">
        <title>Applications of and Algorithms for Genome Assembly and Genomic Analyses with an Emphasis on Marine Teleosts.</title>
        <authorList>
            <person name="Pickett B.D."/>
        </authorList>
    </citation>
    <scope>NUCLEOTIDE SEQUENCE</scope>
    <source>
        <strain evidence="2">HI-2016</strain>
    </source>
</reference>
<accession>A0A8T2MNB9</accession>
<dbReference type="EMBL" id="JAFBMS010001013">
    <property type="protein sequence ID" value="KAG9329664.1"/>
    <property type="molecule type" value="Genomic_DNA"/>
</dbReference>
<feature type="region of interest" description="Disordered" evidence="1">
    <location>
        <begin position="13"/>
        <end position="63"/>
    </location>
</feature>
<protein>
    <submittedName>
        <fullName evidence="2">Uncharacterized protein</fullName>
    </submittedName>
</protein>
<evidence type="ECO:0000256" key="1">
    <source>
        <dbReference type="SAM" id="MobiDB-lite"/>
    </source>
</evidence>
<evidence type="ECO:0000313" key="3">
    <source>
        <dbReference type="Proteomes" id="UP000824540"/>
    </source>
</evidence>
<organism evidence="2 3">
    <name type="scientific">Albula glossodonta</name>
    <name type="common">roundjaw bonefish</name>
    <dbReference type="NCBI Taxonomy" id="121402"/>
    <lineage>
        <taxon>Eukaryota</taxon>
        <taxon>Metazoa</taxon>
        <taxon>Chordata</taxon>
        <taxon>Craniata</taxon>
        <taxon>Vertebrata</taxon>
        <taxon>Euteleostomi</taxon>
        <taxon>Actinopterygii</taxon>
        <taxon>Neopterygii</taxon>
        <taxon>Teleostei</taxon>
        <taxon>Albuliformes</taxon>
        <taxon>Albulidae</taxon>
        <taxon>Albula</taxon>
    </lineage>
</organism>
<comment type="caution">
    <text evidence="2">The sequence shown here is derived from an EMBL/GenBank/DDBJ whole genome shotgun (WGS) entry which is preliminary data.</text>
</comment>
<evidence type="ECO:0000313" key="2">
    <source>
        <dbReference type="EMBL" id="KAG9329664.1"/>
    </source>
</evidence>
<dbReference type="AlphaFoldDB" id="A0A8T2MNB9"/>
<dbReference type="Proteomes" id="UP000824540">
    <property type="component" value="Unassembled WGS sequence"/>
</dbReference>
<gene>
    <name evidence="2" type="ORF">JZ751_003252</name>
</gene>
<proteinExistence type="predicted"/>
<keyword evidence="3" id="KW-1185">Reference proteome</keyword>
<sequence>MMTYRLARCPECGGRSGVLQGSLRGKRHTSEWQPCGPKELPSPGEIEDVGRRQEPPGGLLPVC</sequence>